<reference evidence="2" key="2">
    <citation type="submission" date="2020-09" db="EMBL/GenBank/DDBJ databases">
        <authorList>
            <person name="Sun Q."/>
            <person name="Kim S."/>
        </authorList>
    </citation>
    <scope>NUCLEOTIDE SEQUENCE</scope>
    <source>
        <strain evidence="2">KCTC 42650</strain>
    </source>
</reference>
<dbReference type="Proteomes" id="UP000626220">
    <property type="component" value="Unassembled WGS sequence"/>
</dbReference>
<proteinExistence type="predicted"/>
<gene>
    <name evidence="2" type="ORF">GCM10017056_32670</name>
</gene>
<dbReference type="EMBL" id="BNCJ01000010">
    <property type="protein sequence ID" value="GHF58737.1"/>
    <property type="molecule type" value="Genomic_DNA"/>
</dbReference>
<dbReference type="RefSeq" id="WP_189681176.1">
    <property type="nucleotide sequence ID" value="NZ_BNCJ01000010.1"/>
</dbReference>
<evidence type="ECO:0000313" key="3">
    <source>
        <dbReference type="Proteomes" id="UP000626220"/>
    </source>
</evidence>
<evidence type="ECO:0000259" key="1">
    <source>
        <dbReference type="Pfam" id="PF10090"/>
    </source>
</evidence>
<accession>A0A8J3GYM7</accession>
<reference evidence="2" key="1">
    <citation type="journal article" date="2014" name="Int. J. Syst. Evol. Microbiol.">
        <title>Complete genome sequence of Corynebacterium casei LMG S-19264T (=DSM 44701T), isolated from a smear-ripened cheese.</title>
        <authorList>
            <consortium name="US DOE Joint Genome Institute (JGI-PGF)"/>
            <person name="Walter F."/>
            <person name="Albersmeier A."/>
            <person name="Kalinowski J."/>
            <person name="Ruckert C."/>
        </authorList>
    </citation>
    <scope>NUCLEOTIDE SEQUENCE</scope>
    <source>
        <strain evidence="2">KCTC 42650</strain>
    </source>
</reference>
<dbReference type="InterPro" id="IPR036890">
    <property type="entry name" value="HATPase_C_sf"/>
</dbReference>
<dbReference type="InterPro" id="IPR018762">
    <property type="entry name" value="ChpT_C"/>
</dbReference>
<organism evidence="2 3">
    <name type="scientific">Seohaeicola zhoushanensis</name>
    <dbReference type="NCBI Taxonomy" id="1569283"/>
    <lineage>
        <taxon>Bacteria</taxon>
        <taxon>Pseudomonadati</taxon>
        <taxon>Pseudomonadota</taxon>
        <taxon>Alphaproteobacteria</taxon>
        <taxon>Rhodobacterales</taxon>
        <taxon>Roseobacteraceae</taxon>
        <taxon>Seohaeicola</taxon>
    </lineage>
</organism>
<keyword evidence="3" id="KW-1185">Reference proteome</keyword>
<dbReference type="Pfam" id="PF10090">
    <property type="entry name" value="HPTransfase"/>
    <property type="match status" value="1"/>
</dbReference>
<protein>
    <submittedName>
        <fullName evidence="2">Histidine phosphotransferase</fullName>
    </submittedName>
</protein>
<name>A0A8J3GYM7_9RHOB</name>
<dbReference type="Gene3D" id="1.10.287.130">
    <property type="match status" value="1"/>
</dbReference>
<comment type="caution">
    <text evidence="2">The sequence shown here is derived from an EMBL/GenBank/DDBJ whole genome shotgun (WGS) entry which is preliminary data.</text>
</comment>
<sequence>MDDVNARLATLVGSRICHDLINPIGAIANGIELLGLSGQMRGPEFDLITSSALNAGARIRFFRIAYGAAGEQMLGRQEIVSVLNDISQANRVKMHWTPPGPQARSDVRLAFLALQCCETAMPFGGSVQVGEDGGEWSVTGTADKMSLNPSLWELLDLQATGDIDIAPATLQFALLPRIAQEAGRTLRHEAGEGQVTIRF</sequence>
<evidence type="ECO:0000313" key="2">
    <source>
        <dbReference type="EMBL" id="GHF58737.1"/>
    </source>
</evidence>
<dbReference type="Gene3D" id="3.30.565.10">
    <property type="entry name" value="Histidine kinase-like ATPase, C-terminal domain"/>
    <property type="match status" value="1"/>
</dbReference>
<dbReference type="AlphaFoldDB" id="A0A8J3GYM7"/>
<feature type="domain" description="Histidine phosphotransferase ChpT C-terminal" evidence="1">
    <location>
        <begin position="77"/>
        <end position="192"/>
    </location>
</feature>